<dbReference type="Gene3D" id="1.20.1410.10">
    <property type="entry name" value="I/LWEQ domain"/>
    <property type="match status" value="1"/>
</dbReference>
<feature type="signal peptide" evidence="1">
    <location>
        <begin position="1"/>
        <end position="27"/>
    </location>
</feature>
<evidence type="ECO:0000313" key="3">
    <source>
        <dbReference type="Proteomes" id="UP000269793"/>
    </source>
</evidence>
<name>A0A3G2S542_MALR7</name>
<proteinExistence type="predicted"/>
<reference evidence="2 3" key="1">
    <citation type="submission" date="2018-10" db="EMBL/GenBank/DDBJ databases">
        <title>Complete genome sequence of Malassezia restricta CBS 7877.</title>
        <authorList>
            <person name="Morand S.C."/>
            <person name="Bertignac M."/>
            <person name="Iltis A."/>
            <person name="Kolder I."/>
            <person name="Pirovano W."/>
            <person name="Jourdain R."/>
            <person name="Clavaud C."/>
        </authorList>
    </citation>
    <scope>NUCLEOTIDE SEQUENCE [LARGE SCALE GENOMIC DNA]</scope>
    <source>
        <strain evidence="2 3">CBS 7877</strain>
    </source>
</reference>
<sequence length="407" mass="44721">MAAAEALQSILLRLCVLCSTSLQTIQTSPTETIDRETSRQDGRALSEKLYQDLLILNQQVRKEATALSLAMRPSSREMHDDADPLDGLDEKSIEAASHLLQSLATDAVPKLVFLANLAQKNQRVYDTTDAVANDTSLQEAREMGAHIVLGENAMGKHVVSASVGSLFANDVRRYTADVIETIGLLCQSFMNVRTRTVLARAQEKRGEQSESPTPPSRQASLALTKKLWTLCDAAEGDKTHTPAYIARLPRNNYEALYKLARQHELVMRDGVTELEESLENDSLDSPQPPSDDVEDMWERHVQLSEEEKKAVRNVLDLVRSGIALLKQAMSAAAAAKDVDLDRVAELMEELASTQDDLIASVLYEEETDEGLGEVAQAYVDACEALHECVDTSSGMDAIEAAWHSLSL</sequence>
<evidence type="ECO:0000313" key="2">
    <source>
        <dbReference type="EMBL" id="AYO43213.1"/>
    </source>
</evidence>
<evidence type="ECO:0000256" key="1">
    <source>
        <dbReference type="SAM" id="SignalP"/>
    </source>
</evidence>
<dbReference type="VEuPathDB" id="FungiDB:DNF11_2263"/>
<protein>
    <submittedName>
        <fullName evidence="2">Uncharacterized protein</fullName>
    </submittedName>
</protein>
<keyword evidence="3" id="KW-1185">Reference proteome</keyword>
<keyword evidence="1" id="KW-0732">Signal</keyword>
<dbReference type="Proteomes" id="UP000269793">
    <property type="component" value="Chromosome IV"/>
</dbReference>
<dbReference type="OrthoDB" id="5978656at2759"/>
<feature type="chain" id="PRO_5018164953" evidence="1">
    <location>
        <begin position="28"/>
        <end position="407"/>
    </location>
</feature>
<accession>A0A3G2S542</accession>
<dbReference type="EMBL" id="CP033151">
    <property type="protein sequence ID" value="AYO43213.1"/>
    <property type="molecule type" value="Genomic_DNA"/>
</dbReference>
<dbReference type="STRING" id="425264.A0A3G2S542"/>
<organism evidence="2 3">
    <name type="scientific">Malassezia restricta (strain ATCC 96810 / NBRC 103918 / CBS 7877)</name>
    <name type="common">Seborrheic dermatitis infection agent</name>
    <dbReference type="NCBI Taxonomy" id="425264"/>
    <lineage>
        <taxon>Eukaryota</taxon>
        <taxon>Fungi</taxon>
        <taxon>Dikarya</taxon>
        <taxon>Basidiomycota</taxon>
        <taxon>Ustilaginomycotina</taxon>
        <taxon>Malasseziomycetes</taxon>
        <taxon>Malasseziales</taxon>
        <taxon>Malasseziaceae</taxon>
        <taxon>Malassezia</taxon>
    </lineage>
</organism>
<gene>
    <name evidence="2" type="ORF">DNF11_2263</name>
</gene>
<dbReference type="AlphaFoldDB" id="A0A3G2S542"/>